<gene>
    <name evidence="3" type="ORF">AAL_00846</name>
</gene>
<dbReference type="Proteomes" id="UP000078544">
    <property type="component" value="Unassembled WGS sequence"/>
</dbReference>
<dbReference type="OrthoDB" id="4775599at2759"/>
<evidence type="ECO:0000256" key="2">
    <source>
        <dbReference type="SAM" id="Phobius"/>
    </source>
</evidence>
<name>A0A166V8D5_9HYPO</name>
<feature type="transmembrane region" description="Helical" evidence="2">
    <location>
        <begin position="16"/>
        <end position="37"/>
    </location>
</feature>
<sequence>MGGNTQDSQTMSTEPFIWVLIPLVAVFSIGTLLMFLWNKCRRHSTTESNAWPQERVAVAGPDVRRGIRWSPWSGMRSTEGLNELGEAPPPYDTKKLPAPADRHDTPDNASAPAIPLQEVENGALPPSYPAVPPPTHATNPRQ</sequence>
<keyword evidence="4" id="KW-1185">Reference proteome</keyword>
<dbReference type="EMBL" id="AZGY01000001">
    <property type="protein sequence ID" value="OAA33381.1"/>
    <property type="molecule type" value="Genomic_DNA"/>
</dbReference>
<evidence type="ECO:0000313" key="3">
    <source>
        <dbReference type="EMBL" id="OAA33381.1"/>
    </source>
</evidence>
<proteinExistence type="predicted"/>
<keyword evidence="2" id="KW-0472">Membrane</keyword>
<evidence type="ECO:0000313" key="4">
    <source>
        <dbReference type="Proteomes" id="UP000078544"/>
    </source>
</evidence>
<dbReference type="AlphaFoldDB" id="A0A166V8D5"/>
<reference evidence="3 4" key="1">
    <citation type="journal article" date="2016" name="Genome Biol. Evol.">
        <title>Divergent and convergent evolution of fungal pathogenicity.</title>
        <authorList>
            <person name="Shang Y."/>
            <person name="Xiao G."/>
            <person name="Zheng P."/>
            <person name="Cen K."/>
            <person name="Zhan S."/>
            <person name="Wang C."/>
        </authorList>
    </citation>
    <scope>NUCLEOTIDE SEQUENCE [LARGE SCALE GENOMIC DNA]</scope>
    <source>
        <strain evidence="3 4">RCEF 2490</strain>
    </source>
</reference>
<protein>
    <submittedName>
        <fullName evidence="3">Uncharacterized protein</fullName>
    </submittedName>
</protein>
<feature type="compositionally biased region" description="Basic and acidic residues" evidence="1">
    <location>
        <begin position="92"/>
        <end position="106"/>
    </location>
</feature>
<keyword evidence="2" id="KW-1133">Transmembrane helix</keyword>
<evidence type="ECO:0000256" key="1">
    <source>
        <dbReference type="SAM" id="MobiDB-lite"/>
    </source>
</evidence>
<feature type="region of interest" description="Disordered" evidence="1">
    <location>
        <begin position="68"/>
        <end position="142"/>
    </location>
</feature>
<organism evidence="3 4">
    <name type="scientific">Moelleriella libera RCEF 2490</name>
    <dbReference type="NCBI Taxonomy" id="1081109"/>
    <lineage>
        <taxon>Eukaryota</taxon>
        <taxon>Fungi</taxon>
        <taxon>Dikarya</taxon>
        <taxon>Ascomycota</taxon>
        <taxon>Pezizomycotina</taxon>
        <taxon>Sordariomycetes</taxon>
        <taxon>Hypocreomycetidae</taxon>
        <taxon>Hypocreales</taxon>
        <taxon>Clavicipitaceae</taxon>
        <taxon>Moelleriella</taxon>
    </lineage>
</organism>
<keyword evidence="2" id="KW-0812">Transmembrane</keyword>
<accession>A0A166V8D5</accession>
<comment type="caution">
    <text evidence="3">The sequence shown here is derived from an EMBL/GenBank/DDBJ whole genome shotgun (WGS) entry which is preliminary data.</text>
</comment>
<feature type="compositionally biased region" description="Pro residues" evidence="1">
    <location>
        <begin position="126"/>
        <end position="135"/>
    </location>
</feature>